<gene>
    <name evidence="1" type="ORF">AV530_007338</name>
</gene>
<dbReference type="EMBL" id="LSYS01005497">
    <property type="protein sequence ID" value="OPJ76885.1"/>
    <property type="molecule type" value="Genomic_DNA"/>
</dbReference>
<dbReference type="AlphaFoldDB" id="A0A1V4JXQ1"/>
<evidence type="ECO:0000313" key="1">
    <source>
        <dbReference type="EMBL" id="OPJ76885.1"/>
    </source>
</evidence>
<comment type="caution">
    <text evidence="1">The sequence shown here is derived from an EMBL/GenBank/DDBJ whole genome shotgun (WGS) entry which is preliminary data.</text>
</comment>
<organism evidence="1 2">
    <name type="scientific">Patagioenas fasciata monilis</name>
    <dbReference type="NCBI Taxonomy" id="372326"/>
    <lineage>
        <taxon>Eukaryota</taxon>
        <taxon>Metazoa</taxon>
        <taxon>Chordata</taxon>
        <taxon>Craniata</taxon>
        <taxon>Vertebrata</taxon>
        <taxon>Euteleostomi</taxon>
        <taxon>Archelosauria</taxon>
        <taxon>Archosauria</taxon>
        <taxon>Dinosauria</taxon>
        <taxon>Saurischia</taxon>
        <taxon>Theropoda</taxon>
        <taxon>Coelurosauria</taxon>
        <taxon>Aves</taxon>
        <taxon>Neognathae</taxon>
        <taxon>Neoaves</taxon>
        <taxon>Columbimorphae</taxon>
        <taxon>Columbiformes</taxon>
        <taxon>Columbidae</taxon>
        <taxon>Patagioenas</taxon>
    </lineage>
</organism>
<evidence type="ECO:0000313" key="2">
    <source>
        <dbReference type="Proteomes" id="UP000190648"/>
    </source>
</evidence>
<protein>
    <submittedName>
        <fullName evidence="1">Uncharacterized protein</fullName>
    </submittedName>
</protein>
<accession>A0A1V4JXQ1</accession>
<dbReference type="Proteomes" id="UP000190648">
    <property type="component" value="Unassembled WGS sequence"/>
</dbReference>
<keyword evidence="2" id="KW-1185">Reference proteome</keyword>
<reference evidence="1 2" key="1">
    <citation type="submission" date="2016-02" db="EMBL/GenBank/DDBJ databases">
        <title>Band-tailed pigeon sequencing and assembly.</title>
        <authorList>
            <person name="Soares A.E."/>
            <person name="Novak B.J."/>
            <person name="Rice E.S."/>
            <person name="O'Connell B."/>
            <person name="Chang D."/>
            <person name="Weber S."/>
            <person name="Shapiro B."/>
        </authorList>
    </citation>
    <scope>NUCLEOTIDE SEQUENCE [LARGE SCALE GENOMIC DNA]</scope>
    <source>
        <strain evidence="1">BTP2013</strain>
        <tissue evidence="1">Blood</tissue>
    </source>
</reference>
<proteinExistence type="predicted"/>
<name>A0A1V4JXQ1_PATFA</name>
<sequence>MDFYTTVTVFLCTARTWGNNLIVSLFGMEGLVHKVTIFLCLTHSLSRPSPSEMHPLLLEMMKKIPEIRSWGDVLCHFKPPHIPVC</sequence>